<comment type="caution">
    <text evidence="2">The sequence shown here is derived from an EMBL/GenBank/DDBJ whole genome shotgun (WGS) entry which is preliminary data.</text>
</comment>
<gene>
    <name evidence="2" type="ORF">EHQ58_12930</name>
</gene>
<proteinExistence type="predicted"/>
<dbReference type="AlphaFoldDB" id="A0A4R9JW31"/>
<dbReference type="PANTHER" id="PTHR22916">
    <property type="entry name" value="GLYCOSYLTRANSFERASE"/>
    <property type="match status" value="1"/>
</dbReference>
<reference evidence="2" key="1">
    <citation type="journal article" date="2019" name="PLoS Negl. Trop. Dis.">
        <title>Revisiting the worldwide diversity of Leptospira species in the environment.</title>
        <authorList>
            <person name="Vincent A.T."/>
            <person name="Schiettekatte O."/>
            <person name="Bourhy P."/>
            <person name="Veyrier F.J."/>
            <person name="Picardeau M."/>
        </authorList>
    </citation>
    <scope>NUCLEOTIDE SEQUENCE [LARGE SCALE GENOMIC DNA]</scope>
    <source>
        <strain evidence="2">201702476</strain>
    </source>
</reference>
<dbReference type="Pfam" id="PF00535">
    <property type="entry name" value="Glycos_transf_2"/>
    <property type="match status" value="1"/>
</dbReference>
<keyword evidence="2" id="KW-0808">Transferase</keyword>
<evidence type="ECO:0000313" key="3">
    <source>
        <dbReference type="Proteomes" id="UP000297693"/>
    </source>
</evidence>
<dbReference type="Proteomes" id="UP000297693">
    <property type="component" value="Unassembled WGS sequence"/>
</dbReference>
<name>A0A4R9JW31_9LEPT</name>
<dbReference type="OrthoDB" id="9810303at2"/>
<dbReference type="EMBL" id="RQGD01000035">
    <property type="protein sequence ID" value="TGL57204.1"/>
    <property type="molecule type" value="Genomic_DNA"/>
</dbReference>
<accession>A0A4R9JW31</accession>
<sequence length="246" mass="28107">MKVRELKNPPTISVITATFNAEKYLPRLIESLRNQTDKDFSWIVADGGSTDKTLEILKKAKDLRLTLTSQADFGIYDALNRGIKNVSSEYYIVMGADDRFNIDAIANYRNCARESNADIIAAAVKVGDKIWYPRKNYGWLYGMAGVASSHSVGLLIRRSLHNKYGYYPKNLSITADQMFIKQALMKGASIYRDTFIAGELNLTGFSSNSVIHFMAEFFTVQMKTERFRIFQICLFFLRLMKNFKHL</sequence>
<dbReference type="PANTHER" id="PTHR22916:SF3">
    <property type="entry name" value="UDP-GLCNAC:BETAGAL BETA-1,3-N-ACETYLGLUCOSAMINYLTRANSFERASE-LIKE PROTEIN 1"/>
    <property type="match status" value="1"/>
</dbReference>
<dbReference type="Gene3D" id="3.90.550.10">
    <property type="entry name" value="Spore Coat Polysaccharide Biosynthesis Protein SpsA, Chain A"/>
    <property type="match status" value="1"/>
</dbReference>
<dbReference type="InterPro" id="IPR029044">
    <property type="entry name" value="Nucleotide-diphossugar_trans"/>
</dbReference>
<keyword evidence="3" id="KW-1185">Reference proteome</keyword>
<evidence type="ECO:0000313" key="2">
    <source>
        <dbReference type="EMBL" id="TGL57204.1"/>
    </source>
</evidence>
<dbReference type="GO" id="GO:0016758">
    <property type="term" value="F:hexosyltransferase activity"/>
    <property type="evidence" value="ECO:0007669"/>
    <property type="project" value="UniProtKB-ARBA"/>
</dbReference>
<organism evidence="2 3">
    <name type="scientific">Leptospira ognonensis</name>
    <dbReference type="NCBI Taxonomy" id="2484945"/>
    <lineage>
        <taxon>Bacteria</taxon>
        <taxon>Pseudomonadati</taxon>
        <taxon>Spirochaetota</taxon>
        <taxon>Spirochaetia</taxon>
        <taxon>Leptospirales</taxon>
        <taxon>Leptospiraceae</taxon>
        <taxon>Leptospira</taxon>
    </lineage>
</organism>
<evidence type="ECO:0000259" key="1">
    <source>
        <dbReference type="Pfam" id="PF00535"/>
    </source>
</evidence>
<dbReference type="SUPFAM" id="SSF53448">
    <property type="entry name" value="Nucleotide-diphospho-sugar transferases"/>
    <property type="match status" value="1"/>
</dbReference>
<feature type="domain" description="Glycosyltransferase 2-like" evidence="1">
    <location>
        <begin position="13"/>
        <end position="135"/>
    </location>
</feature>
<dbReference type="InterPro" id="IPR001173">
    <property type="entry name" value="Glyco_trans_2-like"/>
</dbReference>
<protein>
    <submittedName>
        <fullName evidence="2">Glycosyltransferase</fullName>
    </submittedName>
</protein>